<reference evidence="24 25" key="1">
    <citation type="journal article" date="2013" name="Nat. Commun.">
        <title>Genome analysis reveals insights into physiology and longevity of the Brandt's bat Myotis brandtii.</title>
        <authorList>
            <person name="Seim I."/>
            <person name="Fang X."/>
            <person name="Xiong Z."/>
            <person name="Lobanov A.V."/>
            <person name="Huang Z."/>
            <person name="Ma S."/>
            <person name="Feng Y."/>
            <person name="Turanov A.A."/>
            <person name="Zhu Y."/>
            <person name="Lenz T.L."/>
            <person name="Gerashchenko M.V."/>
            <person name="Fan D."/>
            <person name="Hee Yim S."/>
            <person name="Yao X."/>
            <person name="Jordan D."/>
            <person name="Xiong Y."/>
            <person name="Ma Y."/>
            <person name="Lyapunov A.N."/>
            <person name="Chen G."/>
            <person name="Kulakova O.I."/>
            <person name="Sun Y."/>
            <person name="Lee S.G."/>
            <person name="Bronson R.T."/>
            <person name="Moskalev A.A."/>
            <person name="Sunyaev S.R."/>
            <person name="Zhang G."/>
            <person name="Krogh A."/>
            <person name="Wang J."/>
            <person name="Gladyshev V.N."/>
        </authorList>
    </citation>
    <scope>NUCLEOTIDE SEQUENCE [LARGE SCALE GENOMIC DNA]</scope>
</reference>
<evidence type="ECO:0000256" key="8">
    <source>
        <dbReference type="ARBA" id="ARBA00022692"/>
    </source>
</evidence>
<keyword evidence="18" id="KW-0325">Glycoprotein</keyword>
<evidence type="ECO:0000256" key="6">
    <source>
        <dbReference type="ARBA" id="ARBA00022538"/>
    </source>
</evidence>
<keyword evidence="12" id="KW-0769">Symport</keyword>
<feature type="transmembrane region" description="Helical" evidence="22">
    <location>
        <begin position="61"/>
        <end position="84"/>
    </location>
</feature>
<evidence type="ECO:0000256" key="21">
    <source>
        <dbReference type="SAM" id="MobiDB-lite"/>
    </source>
</evidence>
<keyword evidence="9" id="KW-0732">Signal</keyword>
<evidence type="ECO:0000256" key="5">
    <source>
        <dbReference type="ARBA" id="ARBA00022475"/>
    </source>
</evidence>
<keyword evidence="17 22" id="KW-0472">Membrane</keyword>
<organism evidence="24 25">
    <name type="scientific">Myotis brandtii</name>
    <name type="common">Brandt's bat</name>
    <dbReference type="NCBI Taxonomy" id="109478"/>
    <lineage>
        <taxon>Eukaryota</taxon>
        <taxon>Metazoa</taxon>
        <taxon>Chordata</taxon>
        <taxon>Craniata</taxon>
        <taxon>Vertebrata</taxon>
        <taxon>Euteleostomi</taxon>
        <taxon>Mammalia</taxon>
        <taxon>Eutheria</taxon>
        <taxon>Laurasiatheria</taxon>
        <taxon>Chiroptera</taxon>
        <taxon>Yangochiroptera</taxon>
        <taxon>Vespertilionidae</taxon>
        <taxon>Myotis</taxon>
    </lineage>
</organism>
<dbReference type="PANTHER" id="PTHR10846:SF42">
    <property type="entry name" value="SODIUM_POTASSIUM_CALCIUM EXCHANGER 3"/>
    <property type="match status" value="1"/>
</dbReference>
<evidence type="ECO:0000256" key="16">
    <source>
        <dbReference type="ARBA" id="ARBA00023065"/>
    </source>
</evidence>
<keyword evidence="5" id="KW-1003">Cell membrane</keyword>
<evidence type="ECO:0000256" key="17">
    <source>
        <dbReference type="ARBA" id="ARBA00023136"/>
    </source>
</evidence>
<dbReference type="FunFam" id="1.20.1420.30:FF:000006">
    <property type="entry name" value="sodium/potassium/calcium exchanger 4 isoform X1"/>
    <property type="match status" value="1"/>
</dbReference>
<evidence type="ECO:0000256" key="7">
    <source>
        <dbReference type="ARBA" id="ARBA00022568"/>
    </source>
</evidence>
<evidence type="ECO:0000256" key="13">
    <source>
        <dbReference type="ARBA" id="ARBA00022958"/>
    </source>
</evidence>
<dbReference type="InterPro" id="IPR004481">
    <property type="entry name" value="K/Na/Ca-exchanger"/>
</dbReference>
<keyword evidence="14 22" id="KW-1133">Transmembrane helix</keyword>
<feature type="transmembrane region" description="Helical" evidence="22">
    <location>
        <begin position="426"/>
        <end position="447"/>
    </location>
</feature>
<dbReference type="Proteomes" id="UP000052978">
    <property type="component" value="Unassembled WGS sequence"/>
</dbReference>
<evidence type="ECO:0000256" key="19">
    <source>
        <dbReference type="ARBA" id="ARBA00023201"/>
    </source>
</evidence>
<dbReference type="PANTHER" id="PTHR10846">
    <property type="entry name" value="SODIUM/POTASSIUM/CALCIUM EXCHANGER"/>
    <property type="match status" value="1"/>
</dbReference>
<feature type="domain" description="Sodium/calcium exchanger membrane region" evidence="23">
    <location>
        <begin position="2"/>
        <end position="138"/>
    </location>
</feature>
<keyword evidence="4" id="KW-0050">Antiport</keyword>
<feature type="transmembrane region" description="Helical" evidence="22">
    <location>
        <begin position="467"/>
        <end position="487"/>
    </location>
</feature>
<evidence type="ECO:0000256" key="2">
    <source>
        <dbReference type="ARBA" id="ARBA00005364"/>
    </source>
</evidence>
<dbReference type="FunFam" id="1.20.1420.30:FF:000005">
    <property type="entry name" value="sodium/potassium/calcium exchanger 3 isoform X1"/>
    <property type="match status" value="1"/>
</dbReference>
<comment type="subcellular location">
    <subcellularLocation>
        <location evidence="1">Cell membrane</location>
        <topology evidence="1">Multi-pass membrane protein</topology>
    </subcellularLocation>
</comment>
<evidence type="ECO:0000256" key="22">
    <source>
        <dbReference type="SAM" id="Phobius"/>
    </source>
</evidence>
<evidence type="ECO:0000259" key="23">
    <source>
        <dbReference type="Pfam" id="PF01699"/>
    </source>
</evidence>
<dbReference type="eggNOG" id="KOG1307">
    <property type="taxonomic scope" value="Eukaryota"/>
</dbReference>
<dbReference type="InterPro" id="IPR004837">
    <property type="entry name" value="NaCa_Exmemb"/>
</dbReference>
<comment type="catalytic activity">
    <reaction evidence="20">
        <text>Ca(2+)(out) + K(+)(out) + 4 Na(+)(in) = Ca(2+)(in) + K(+)(in) + 4 Na(+)(out)</text>
        <dbReference type="Rhea" id="RHEA:69967"/>
        <dbReference type="ChEBI" id="CHEBI:29101"/>
        <dbReference type="ChEBI" id="CHEBI:29103"/>
        <dbReference type="ChEBI" id="CHEBI:29108"/>
    </reaction>
</comment>
<evidence type="ECO:0000256" key="18">
    <source>
        <dbReference type="ARBA" id="ARBA00023180"/>
    </source>
</evidence>
<feature type="domain" description="Sodium/calcium exchanger membrane region" evidence="23">
    <location>
        <begin position="362"/>
        <end position="513"/>
    </location>
</feature>
<keyword evidence="3" id="KW-0813">Transport</keyword>
<evidence type="ECO:0000256" key="1">
    <source>
        <dbReference type="ARBA" id="ARBA00004651"/>
    </source>
</evidence>
<gene>
    <name evidence="24" type="ORF">D623_10009723</name>
</gene>
<evidence type="ECO:0000256" key="4">
    <source>
        <dbReference type="ARBA" id="ARBA00022449"/>
    </source>
</evidence>
<keyword evidence="7" id="KW-0109">Calcium transport</keyword>
<dbReference type="GO" id="GO:0006874">
    <property type="term" value="P:intracellular calcium ion homeostasis"/>
    <property type="evidence" value="ECO:0007669"/>
    <property type="project" value="TreeGrafter"/>
</dbReference>
<dbReference type="EMBL" id="KE164409">
    <property type="protein sequence ID" value="EPQ17788.1"/>
    <property type="molecule type" value="Genomic_DNA"/>
</dbReference>
<dbReference type="GO" id="GO:0005886">
    <property type="term" value="C:plasma membrane"/>
    <property type="evidence" value="ECO:0007669"/>
    <property type="project" value="UniProtKB-SubCell"/>
</dbReference>
<dbReference type="NCBIfam" id="TIGR00367">
    <property type="entry name" value="calcium/sodium antiporter"/>
    <property type="match status" value="1"/>
</dbReference>
<evidence type="ECO:0000256" key="12">
    <source>
        <dbReference type="ARBA" id="ARBA00022847"/>
    </source>
</evidence>
<feature type="transmembrane region" description="Helical" evidence="22">
    <location>
        <begin position="121"/>
        <end position="140"/>
    </location>
</feature>
<keyword evidence="16" id="KW-0406">Ion transport</keyword>
<keyword evidence="6" id="KW-0633">Potassium transport</keyword>
<feature type="transmembrane region" description="Helical" evidence="22">
    <location>
        <begin position="499"/>
        <end position="522"/>
    </location>
</feature>
<dbReference type="Gene3D" id="1.20.1420.30">
    <property type="entry name" value="NCX, central ion-binding region"/>
    <property type="match status" value="2"/>
</dbReference>
<evidence type="ECO:0000256" key="9">
    <source>
        <dbReference type="ARBA" id="ARBA00022729"/>
    </source>
</evidence>
<keyword evidence="11" id="KW-0106">Calcium</keyword>
<dbReference type="InterPro" id="IPR044880">
    <property type="entry name" value="NCX_ion-bd_dom_sf"/>
</dbReference>
<evidence type="ECO:0000256" key="3">
    <source>
        <dbReference type="ARBA" id="ARBA00022448"/>
    </source>
</evidence>
<comment type="similarity">
    <text evidence="2">Belongs to the Ca(2+):cation antiporter (CaCA) (TC 2.A.19) family. SLC24A subfamily.</text>
</comment>
<evidence type="ECO:0000256" key="20">
    <source>
        <dbReference type="ARBA" id="ARBA00033627"/>
    </source>
</evidence>
<proteinExistence type="inferred from homology"/>
<protein>
    <submittedName>
        <fullName evidence="24">Sodium/potassium/calcium exchanger 3</fullName>
    </submittedName>
</protein>
<keyword evidence="8 22" id="KW-0812">Transmembrane</keyword>
<feature type="transmembrane region" description="Helical" evidence="22">
    <location>
        <begin position="396"/>
        <end position="419"/>
    </location>
</feature>
<sequence length="530" mass="58654">MYMFYALAIVCDDFFVPSLEKICERLHLSEDVAGATFMAAGSSAPELFTSVIGVFITKGDVGVGTIVGSAVFNILCIIGVCGLFAGQVVALSSWCLLRDSIYYTLSVVALIVFIYDEQVSWWESLVLVLMYFIYIVIMKYNACIHQCFDRSTKGAGNMVNGLASNAEIDDSSNCDATVVLLKKANFHRKASVIMVDELLSAYPHQLSFSEAGLRIMITSHFPPKTRLSMASRMLINERQRLINSRAYTNGESEVAIKIPIKHTVENGTGPSSAPDRGVNGTRRDDVVAEAGNETENENEDNENNENDEEEEEDEEDDEGPYTPFDPPSGKLETVKWVFTWPLSFVLYFTVPNCNKPRWEKWFMVTFASSTLWIAAFSYIMVWMVTIIGYTLGIPDVIMGITFLAAGTSVPDCMASLIVARQGMGDMAVSNSIGSNVFDILIGLGLPWALQTLAVDYGSYIRLNSRGLIYSVGLLLASVFVTVFGVHLNKWQLDKKLGCGCLFLYGVFLCFSIMTEFNVFTFVNLPMCGEH</sequence>
<keyword evidence="15" id="KW-0915">Sodium</keyword>
<dbReference type="Pfam" id="PF01699">
    <property type="entry name" value="Na_Ca_ex"/>
    <property type="match status" value="2"/>
</dbReference>
<name>S7Q383_MYOBR</name>
<dbReference type="GO" id="GO:0005262">
    <property type="term" value="F:calcium channel activity"/>
    <property type="evidence" value="ECO:0007669"/>
    <property type="project" value="TreeGrafter"/>
</dbReference>
<keyword evidence="10" id="KW-0677">Repeat</keyword>
<evidence type="ECO:0000256" key="11">
    <source>
        <dbReference type="ARBA" id="ARBA00022837"/>
    </source>
</evidence>
<feature type="transmembrane region" description="Helical" evidence="22">
    <location>
        <begin position="361"/>
        <end position="384"/>
    </location>
</feature>
<evidence type="ECO:0000313" key="25">
    <source>
        <dbReference type="Proteomes" id="UP000052978"/>
    </source>
</evidence>
<keyword evidence="13" id="KW-0630">Potassium</keyword>
<evidence type="ECO:0000313" key="24">
    <source>
        <dbReference type="EMBL" id="EPQ17788.1"/>
    </source>
</evidence>
<feature type="compositionally biased region" description="Acidic residues" evidence="21">
    <location>
        <begin position="292"/>
        <end position="319"/>
    </location>
</feature>
<dbReference type="GO" id="GO:0015293">
    <property type="term" value="F:symporter activity"/>
    <property type="evidence" value="ECO:0007669"/>
    <property type="project" value="UniProtKB-KW"/>
</dbReference>
<feature type="transmembrane region" description="Helical" evidence="22">
    <location>
        <begin position="96"/>
        <end position="115"/>
    </location>
</feature>
<dbReference type="GO" id="GO:0008273">
    <property type="term" value="F:calcium, potassium:sodium antiporter activity"/>
    <property type="evidence" value="ECO:0007669"/>
    <property type="project" value="TreeGrafter"/>
</dbReference>
<evidence type="ECO:0000256" key="14">
    <source>
        <dbReference type="ARBA" id="ARBA00022989"/>
    </source>
</evidence>
<evidence type="ECO:0000256" key="10">
    <source>
        <dbReference type="ARBA" id="ARBA00022737"/>
    </source>
</evidence>
<dbReference type="AlphaFoldDB" id="S7Q383"/>
<keyword evidence="25" id="KW-1185">Reference proteome</keyword>
<accession>S7Q383</accession>
<evidence type="ECO:0000256" key="15">
    <source>
        <dbReference type="ARBA" id="ARBA00023053"/>
    </source>
</evidence>
<keyword evidence="19" id="KW-0739">Sodium transport</keyword>
<feature type="region of interest" description="Disordered" evidence="21">
    <location>
        <begin position="289"/>
        <end position="327"/>
    </location>
</feature>